<dbReference type="GO" id="GO:0004523">
    <property type="term" value="F:RNA-DNA hybrid ribonuclease activity"/>
    <property type="evidence" value="ECO:0007669"/>
    <property type="project" value="InterPro"/>
</dbReference>
<protein>
    <recommendedName>
        <fullName evidence="2">RNase H type-1 domain-containing protein</fullName>
    </recommendedName>
</protein>
<dbReference type="Pfam" id="PF13456">
    <property type="entry name" value="RVT_3"/>
    <property type="match status" value="1"/>
</dbReference>
<keyword evidence="1" id="KW-0472">Membrane</keyword>
<gene>
    <name evidence="3" type="ORF">DVH24_042003</name>
</gene>
<organism evidence="3 4">
    <name type="scientific">Malus domestica</name>
    <name type="common">Apple</name>
    <name type="synonym">Pyrus malus</name>
    <dbReference type="NCBI Taxonomy" id="3750"/>
    <lineage>
        <taxon>Eukaryota</taxon>
        <taxon>Viridiplantae</taxon>
        <taxon>Streptophyta</taxon>
        <taxon>Embryophyta</taxon>
        <taxon>Tracheophyta</taxon>
        <taxon>Spermatophyta</taxon>
        <taxon>Magnoliopsida</taxon>
        <taxon>eudicotyledons</taxon>
        <taxon>Gunneridae</taxon>
        <taxon>Pentapetalae</taxon>
        <taxon>rosids</taxon>
        <taxon>fabids</taxon>
        <taxon>Rosales</taxon>
        <taxon>Rosaceae</taxon>
        <taxon>Amygdaloideae</taxon>
        <taxon>Maleae</taxon>
        <taxon>Malus</taxon>
    </lineage>
</organism>
<keyword evidence="4" id="KW-1185">Reference proteome</keyword>
<dbReference type="EMBL" id="RDQH01000337">
    <property type="protein sequence ID" value="RXH85235.1"/>
    <property type="molecule type" value="Genomic_DNA"/>
</dbReference>
<name>A0A498ISU5_MALDO</name>
<dbReference type="AlphaFoldDB" id="A0A498ISU5"/>
<feature type="transmembrane region" description="Helical" evidence="1">
    <location>
        <begin position="66"/>
        <end position="87"/>
    </location>
</feature>
<keyword evidence="1" id="KW-1133">Transmembrane helix</keyword>
<keyword evidence="1" id="KW-0812">Transmembrane</keyword>
<evidence type="ECO:0000313" key="3">
    <source>
        <dbReference type="EMBL" id="RXH85235.1"/>
    </source>
</evidence>
<evidence type="ECO:0000256" key="1">
    <source>
        <dbReference type="SAM" id="Phobius"/>
    </source>
</evidence>
<reference evidence="3 4" key="1">
    <citation type="submission" date="2018-10" db="EMBL/GenBank/DDBJ databases">
        <title>A high-quality apple genome assembly.</title>
        <authorList>
            <person name="Hu J."/>
        </authorList>
    </citation>
    <scope>NUCLEOTIDE SEQUENCE [LARGE SCALE GENOMIC DNA]</scope>
    <source>
        <strain evidence="4">cv. HFTH1</strain>
        <tissue evidence="3">Young leaf</tissue>
    </source>
</reference>
<dbReference type="GO" id="GO:0003676">
    <property type="term" value="F:nucleic acid binding"/>
    <property type="evidence" value="ECO:0007669"/>
    <property type="project" value="InterPro"/>
</dbReference>
<dbReference type="InterPro" id="IPR002156">
    <property type="entry name" value="RNaseH_domain"/>
</dbReference>
<proteinExistence type="predicted"/>
<feature type="domain" description="RNase H type-1" evidence="2">
    <location>
        <begin position="30"/>
        <end position="65"/>
    </location>
</feature>
<comment type="caution">
    <text evidence="3">The sequence shown here is derived from an EMBL/GenBank/DDBJ whole genome shotgun (WGS) entry which is preliminary data.</text>
</comment>
<dbReference type="Proteomes" id="UP000290289">
    <property type="component" value="Chromosome 11"/>
</dbReference>
<sequence>MEHVSLNFKPKDGGRVELDRGKGLDSEGSFHSLANIIDQCEQLMIRIAECELVHVYREKNMVANEFPIGAIIWILSTIILIIFLIGLELDYLMI</sequence>
<evidence type="ECO:0000313" key="4">
    <source>
        <dbReference type="Proteomes" id="UP000290289"/>
    </source>
</evidence>
<evidence type="ECO:0000259" key="2">
    <source>
        <dbReference type="Pfam" id="PF13456"/>
    </source>
</evidence>
<accession>A0A498ISU5</accession>